<comment type="caution">
    <text evidence="2">The sequence shown here is derived from an EMBL/GenBank/DDBJ whole genome shotgun (WGS) entry which is preliminary data.</text>
</comment>
<dbReference type="Proteomes" id="UP000076744">
    <property type="component" value="Unassembled WGS sequence"/>
</dbReference>
<dbReference type="GeneID" id="30019790"/>
<evidence type="ECO:0000313" key="3">
    <source>
        <dbReference type="Proteomes" id="UP000076744"/>
    </source>
</evidence>
<feature type="chain" id="PRO_5007895411" description="Extracellular membrane protein, CFEM domain protein" evidence="1">
    <location>
        <begin position="20"/>
        <end position="143"/>
    </location>
</feature>
<organism evidence="2 3">
    <name type="scientific">Cordyceps fumosorosea (strain ARSEF 2679)</name>
    <name type="common">Isaria fumosorosea</name>
    <dbReference type="NCBI Taxonomy" id="1081104"/>
    <lineage>
        <taxon>Eukaryota</taxon>
        <taxon>Fungi</taxon>
        <taxon>Dikarya</taxon>
        <taxon>Ascomycota</taxon>
        <taxon>Pezizomycotina</taxon>
        <taxon>Sordariomycetes</taxon>
        <taxon>Hypocreomycetidae</taxon>
        <taxon>Hypocreales</taxon>
        <taxon>Cordycipitaceae</taxon>
        <taxon>Cordyceps</taxon>
    </lineage>
</organism>
<feature type="signal peptide" evidence="1">
    <location>
        <begin position="1"/>
        <end position="19"/>
    </location>
</feature>
<evidence type="ECO:0000313" key="2">
    <source>
        <dbReference type="EMBL" id="OAA69123.1"/>
    </source>
</evidence>
<reference evidence="2 3" key="1">
    <citation type="journal article" date="2016" name="Genome Biol. Evol.">
        <title>Divergent and convergent evolution of fungal pathogenicity.</title>
        <authorList>
            <person name="Shang Y."/>
            <person name="Xiao G."/>
            <person name="Zheng P."/>
            <person name="Cen K."/>
            <person name="Zhan S."/>
            <person name="Wang C."/>
        </authorList>
    </citation>
    <scope>NUCLEOTIDE SEQUENCE [LARGE SCALE GENOMIC DNA]</scope>
    <source>
        <strain evidence="2 3">ARSEF 2679</strain>
    </source>
</reference>
<accession>A0A168AS55</accession>
<name>A0A168AS55_CORFA</name>
<keyword evidence="1" id="KW-0732">Signal</keyword>
<protein>
    <recommendedName>
        <fullName evidence="4">Extracellular membrane protein, CFEM domain protein</fullName>
    </recommendedName>
</protein>
<dbReference type="EMBL" id="AZHB01000006">
    <property type="protein sequence ID" value="OAA69123.1"/>
    <property type="molecule type" value="Genomic_DNA"/>
</dbReference>
<keyword evidence="3" id="KW-1185">Reference proteome</keyword>
<dbReference type="RefSeq" id="XP_018705993.1">
    <property type="nucleotide sequence ID" value="XM_018847104.1"/>
</dbReference>
<dbReference type="AlphaFoldDB" id="A0A168AS55"/>
<evidence type="ECO:0000256" key="1">
    <source>
        <dbReference type="SAM" id="SignalP"/>
    </source>
</evidence>
<gene>
    <name evidence="2" type="ORF">ISF_03498</name>
</gene>
<sequence>MKLATVALVAASCICSVAALGVKPVLLPCTAMCVRKATKSLGLCVQDMACYCIPKNFVPIMNAARECIANECDPQFFGAWMKLANEAFCRKLIASIEADARTPAGRASATPSVQTTAHTPATTLATTTSIEVAADTPAPTTST</sequence>
<evidence type="ECO:0008006" key="4">
    <source>
        <dbReference type="Google" id="ProtNLM"/>
    </source>
</evidence>
<proteinExistence type="predicted"/>